<dbReference type="Gene3D" id="1.10.630.10">
    <property type="entry name" value="Cytochrome P450"/>
    <property type="match status" value="1"/>
</dbReference>
<keyword evidence="11" id="KW-0408">Iron</keyword>
<comment type="subcellular location">
    <subcellularLocation>
        <location evidence="4">Endoplasmic reticulum membrane</location>
        <topology evidence="4">Peripheral membrane protein</topology>
    </subcellularLocation>
    <subcellularLocation>
        <location evidence="3">Microsome membrane</location>
        <topology evidence="3">Peripheral membrane protein</topology>
    </subcellularLocation>
</comment>
<name>A0A1B0DGB1_PHLPP</name>
<keyword evidence="8" id="KW-0256">Endoplasmic reticulum</keyword>
<keyword evidence="9" id="KW-0492">Microsome</keyword>
<proteinExistence type="inferred from homology"/>
<dbReference type="GO" id="GO:0016705">
    <property type="term" value="F:oxidoreductase activity, acting on paired donors, with incorporation or reduction of molecular oxygen"/>
    <property type="evidence" value="ECO:0007669"/>
    <property type="project" value="InterPro"/>
</dbReference>
<evidence type="ECO:0000256" key="2">
    <source>
        <dbReference type="ARBA" id="ARBA00003690"/>
    </source>
</evidence>
<evidence type="ECO:0000256" key="4">
    <source>
        <dbReference type="ARBA" id="ARBA00004406"/>
    </source>
</evidence>
<dbReference type="GO" id="GO:0020037">
    <property type="term" value="F:heme binding"/>
    <property type="evidence" value="ECO:0007669"/>
    <property type="project" value="InterPro"/>
</dbReference>
<dbReference type="SUPFAM" id="SSF48264">
    <property type="entry name" value="Cytochrome P450"/>
    <property type="match status" value="1"/>
</dbReference>
<dbReference type="EnsemblMetazoa" id="PPAI007072-RA">
    <property type="protein sequence ID" value="PPAI007072-PA"/>
    <property type="gene ID" value="PPAI007072"/>
</dbReference>
<comment type="function">
    <text evidence="2">May be involved in the metabolism of insect hormones and in the breakdown of synthetic insecticides.</text>
</comment>
<sequence>MNASEDRVITQAIAFYVDGYETSSTTLAFTLWHLAQYPDIQNTLYEEVATIAEKHQNTLSYETINEMVYLDMVLQETMRLNPVGLTMQRICTKPYALPKLPGQKEAVVLQPGTSVLIPVYSIH</sequence>
<protein>
    <submittedName>
        <fullName evidence="14">Uncharacterized protein</fullName>
    </submittedName>
</protein>
<comment type="cofactor">
    <cofactor evidence="1">
        <name>heme</name>
        <dbReference type="ChEBI" id="CHEBI:30413"/>
    </cofactor>
</comment>
<evidence type="ECO:0000256" key="11">
    <source>
        <dbReference type="ARBA" id="ARBA00023004"/>
    </source>
</evidence>
<organism evidence="14 15">
    <name type="scientific">Phlebotomus papatasi</name>
    <name type="common">Sandfly</name>
    <dbReference type="NCBI Taxonomy" id="29031"/>
    <lineage>
        <taxon>Eukaryota</taxon>
        <taxon>Metazoa</taxon>
        <taxon>Ecdysozoa</taxon>
        <taxon>Arthropoda</taxon>
        <taxon>Hexapoda</taxon>
        <taxon>Insecta</taxon>
        <taxon>Pterygota</taxon>
        <taxon>Neoptera</taxon>
        <taxon>Endopterygota</taxon>
        <taxon>Diptera</taxon>
        <taxon>Nematocera</taxon>
        <taxon>Psychodoidea</taxon>
        <taxon>Psychodidae</taxon>
        <taxon>Phlebotomus</taxon>
        <taxon>Phlebotomus</taxon>
    </lineage>
</organism>
<dbReference type="InterPro" id="IPR036396">
    <property type="entry name" value="Cyt_P450_sf"/>
</dbReference>
<keyword evidence="15" id="KW-1185">Reference proteome</keyword>
<evidence type="ECO:0000256" key="10">
    <source>
        <dbReference type="ARBA" id="ARBA00023002"/>
    </source>
</evidence>
<accession>A0A1B0DGB1</accession>
<dbReference type="GO" id="GO:0005506">
    <property type="term" value="F:iron ion binding"/>
    <property type="evidence" value="ECO:0007669"/>
    <property type="project" value="InterPro"/>
</dbReference>
<dbReference type="VEuPathDB" id="VectorBase:PPAI007072"/>
<dbReference type="AlphaFoldDB" id="A0A1B0DGB1"/>
<dbReference type="Pfam" id="PF00067">
    <property type="entry name" value="p450"/>
    <property type="match status" value="1"/>
</dbReference>
<keyword evidence="7" id="KW-0479">Metal-binding</keyword>
<evidence type="ECO:0000313" key="15">
    <source>
        <dbReference type="Proteomes" id="UP000092462"/>
    </source>
</evidence>
<dbReference type="GO" id="GO:0005789">
    <property type="term" value="C:endoplasmic reticulum membrane"/>
    <property type="evidence" value="ECO:0007669"/>
    <property type="project" value="UniProtKB-SubCell"/>
</dbReference>
<evidence type="ECO:0000256" key="6">
    <source>
        <dbReference type="ARBA" id="ARBA00022617"/>
    </source>
</evidence>
<evidence type="ECO:0000256" key="8">
    <source>
        <dbReference type="ARBA" id="ARBA00022824"/>
    </source>
</evidence>
<keyword evidence="6" id="KW-0349">Heme</keyword>
<evidence type="ECO:0000256" key="3">
    <source>
        <dbReference type="ARBA" id="ARBA00004174"/>
    </source>
</evidence>
<dbReference type="PANTHER" id="PTHR24292:SF54">
    <property type="entry name" value="CYP9F3-RELATED"/>
    <property type="match status" value="1"/>
</dbReference>
<evidence type="ECO:0000256" key="9">
    <source>
        <dbReference type="ARBA" id="ARBA00022848"/>
    </source>
</evidence>
<dbReference type="VEuPathDB" id="VectorBase:PPAPM1_000910"/>
<keyword evidence="12" id="KW-0503">Monooxygenase</keyword>
<dbReference type="Proteomes" id="UP000092462">
    <property type="component" value="Unassembled WGS sequence"/>
</dbReference>
<evidence type="ECO:0000256" key="7">
    <source>
        <dbReference type="ARBA" id="ARBA00022723"/>
    </source>
</evidence>
<dbReference type="GO" id="GO:0004497">
    <property type="term" value="F:monooxygenase activity"/>
    <property type="evidence" value="ECO:0007669"/>
    <property type="project" value="UniProtKB-KW"/>
</dbReference>
<dbReference type="InterPro" id="IPR001128">
    <property type="entry name" value="Cyt_P450"/>
</dbReference>
<evidence type="ECO:0000256" key="5">
    <source>
        <dbReference type="ARBA" id="ARBA00010617"/>
    </source>
</evidence>
<comment type="similarity">
    <text evidence="5">Belongs to the cytochrome P450 family.</text>
</comment>
<evidence type="ECO:0000256" key="12">
    <source>
        <dbReference type="ARBA" id="ARBA00023033"/>
    </source>
</evidence>
<evidence type="ECO:0000313" key="14">
    <source>
        <dbReference type="EnsemblMetazoa" id="PPAI007072-PA"/>
    </source>
</evidence>
<dbReference type="PANTHER" id="PTHR24292">
    <property type="entry name" value="CYTOCHROME P450"/>
    <property type="match status" value="1"/>
</dbReference>
<dbReference type="InterPro" id="IPR050476">
    <property type="entry name" value="Insect_CytP450_Detox"/>
</dbReference>
<reference evidence="14" key="1">
    <citation type="submission" date="2022-08" db="UniProtKB">
        <authorList>
            <consortium name="EnsemblMetazoa"/>
        </authorList>
    </citation>
    <scope>IDENTIFICATION</scope>
    <source>
        <strain evidence="14">Israel</strain>
    </source>
</reference>
<keyword evidence="13" id="KW-0472">Membrane</keyword>
<dbReference type="EMBL" id="AJVK01033608">
    <property type="status" value="NOT_ANNOTATED_CDS"/>
    <property type="molecule type" value="Genomic_DNA"/>
</dbReference>
<evidence type="ECO:0000256" key="13">
    <source>
        <dbReference type="ARBA" id="ARBA00023136"/>
    </source>
</evidence>
<keyword evidence="10" id="KW-0560">Oxidoreductase</keyword>
<evidence type="ECO:0000256" key="1">
    <source>
        <dbReference type="ARBA" id="ARBA00001971"/>
    </source>
</evidence>
<dbReference type="PRINTS" id="PR00385">
    <property type="entry name" value="P450"/>
</dbReference>